<gene>
    <name evidence="10" type="ORF">MKW94_002522</name>
</gene>
<feature type="domain" description="Myb-like" evidence="9">
    <location>
        <begin position="1"/>
        <end position="56"/>
    </location>
</feature>
<feature type="region of interest" description="Disordered" evidence="8">
    <location>
        <begin position="358"/>
        <end position="397"/>
    </location>
</feature>
<feature type="region of interest" description="Disordered" evidence="8">
    <location>
        <begin position="307"/>
        <end position="337"/>
    </location>
</feature>
<dbReference type="PANTHER" id="PTHR21654:SF61">
    <property type="entry name" value="TRIHELIX TRANSCRIPTION FACTOR GTL2"/>
    <property type="match status" value="1"/>
</dbReference>
<comment type="caution">
    <text evidence="10">The sequence shown here is derived from an EMBL/GenBank/DDBJ whole genome shotgun (WGS) entry which is preliminary data.</text>
</comment>
<evidence type="ECO:0000256" key="1">
    <source>
        <dbReference type="ARBA" id="ARBA00004123"/>
    </source>
</evidence>
<accession>A0AA41UY08</accession>
<feature type="compositionally biased region" description="Basic and acidic residues" evidence="8">
    <location>
        <begin position="519"/>
        <end position="530"/>
    </location>
</feature>
<reference evidence="10" key="1">
    <citation type="submission" date="2022-03" db="EMBL/GenBank/DDBJ databases">
        <title>A functionally conserved STORR gene fusion in Papaver species that diverged 16.8 million years ago.</title>
        <authorList>
            <person name="Catania T."/>
        </authorList>
    </citation>
    <scope>NUCLEOTIDE SEQUENCE</scope>
    <source>
        <strain evidence="10">S-191538</strain>
    </source>
</reference>
<dbReference type="InterPro" id="IPR044822">
    <property type="entry name" value="Myb_DNA-bind_4"/>
</dbReference>
<dbReference type="InterPro" id="IPR001005">
    <property type="entry name" value="SANT/Myb"/>
</dbReference>
<feature type="domain" description="Myb-like" evidence="9">
    <location>
        <begin position="390"/>
        <end position="459"/>
    </location>
</feature>
<protein>
    <recommendedName>
        <fullName evidence="9">Myb-like domain-containing protein</fullName>
    </recommendedName>
</protein>
<evidence type="ECO:0000259" key="9">
    <source>
        <dbReference type="PROSITE" id="PS50090"/>
    </source>
</evidence>
<dbReference type="AlphaFoldDB" id="A0AA41UY08"/>
<dbReference type="Proteomes" id="UP001177140">
    <property type="component" value="Unassembled WGS sequence"/>
</dbReference>
<keyword evidence="6" id="KW-0539">Nucleus</keyword>
<keyword evidence="7" id="KW-0175">Coiled coil</keyword>
<dbReference type="GO" id="GO:0005634">
    <property type="term" value="C:nucleus"/>
    <property type="evidence" value="ECO:0007669"/>
    <property type="project" value="UniProtKB-SubCell"/>
</dbReference>
<keyword evidence="4" id="KW-0238">DNA-binding</keyword>
<keyword evidence="3" id="KW-0805">Transcription regulation</keyword>
<evidence type="ECO:0000313" key="10">
    <source>
        <dbReference type="EMBL" id="MCL7027005.1"/>
    </source>
</evidence>
<dbReference type="Gene3D" id="1.10.10.60">
    <property type="entry name" value="Homeodomain-like"/>
    <property type="match status" value="2"/>
</dbReference>
<dbReference type="GO" id="GO:0006355">
    <property type="term" value="P:regulation of DNA-templated transcription"/>
    <property type="evidence" value="ECO:0007669"/>
    <property type="project" value="UniProtKB-ARBA"/>
</dbReference>
<sequence>MGDPWEKEEVLALLRIRSSMGHGFSDFIWGHVSRKLAELGYKRSPEKCKEKYEEMNQYCNDTTTTTNYSTSKNYNRSFSELEALFEDHHQNPKATTANTSVVDNEDEKHNMVRSGNDNGGDEDDSQGKMGLNLEENSGNETLENPFVENVVKKQSRSKKRKRHDHKLELLKGLCEEIVNKIMNQQEELHKKLLQDMERKEEERVRREEIWKNKEMDRVNKEIEMRAKEQAIACDRETTIIEFLKKFTSSISSSSQNDQEDLSVKIENIIKTSLQNPTASSSSPSIILPSSSENPKSALSSVLVVPTTQNTPKVPTSSSHVATATNTTPSPTHSNQKIPNLSHLDLVCENPNSIITTQNNNQADVTSSSTTTTTTTAVTVSHEPGSTSNNDREENGKRWPRDEVYSLINLRCNLGNSSSNGGEDKENTKIPLWEKISQGMSELGYKRSAKKCKEKWENINKYFRKTKDTNKKRSVDSKTCPYFHQLNTLYNQGRLTLPSDGPENQSENPPESPERAVANGKEEGAGDDEKNNNASQVSAPLEFEY</sequence>
<evidence type="ECO:0000256" key="2">
    <source>
        <dbReference type="ARBA" id="ARBA00022737"/>
    </source>
</evidence>
<dbReference type="PANTHER" id="PTHR21654">
    <property type="entry name" value="FI21293P1"/>
    <property type="match status" value="1"/>
</dbReference>
<keyword evidence="11" id="KW-1185">Reference proteome</keyword>
<evidence type="ECO:0000256" key="7">
    <source>
        <dbReference type="SAM" id="Coils"/>
    </source>
</evidence>
<dbReference type="GO" id="GO:0003677">
    <property type="term" value="F:DNA binding"/>
    <property type="evidence" value="ECO:0007669"/>
    <property type="project" value="UniProtKB-KW"/>
</dbReference>
<evidence type="ECO:0000256" key="6">
    <source>
        <dbReference type="ARBA" id="ARBA00023242"/>
    </source>
</evidence>
<evidence type="ECO:0000256" key="4">
    <source>
        <dbReference type="ARBA" id="ARBA00023125"/>
    </source>
</evidence>
<feature type="region of interest" description="Disordered" evidence="8">
    <location>
        <begin position="493"/>
        <end position="544"/>
    </location>
</feature>
<feature type="region of interest" description="Disordered" evidence="8">
    <location>
        <begin position="89"/>
        <end position="163"/>
    </location>
</feature>
<evidence type="ECO:0000313" key="11">
    <source>
        <dbReference type="Proteomes" id="UP001177140"/>
    </source>
</evidence>
<evidence type="ECO:0000256" key="3">
    <source>
        <dbReference type="ARBA" id="ARBA00023015"/>
    </source>
</evidence>
<feature type="coiled-coil region" evidence="7">
    <location>
        <begin position="167"/>
        <end position="202"/>
    </location>
</feature>
<proteinExistence type="predicted"/>
<comment type="subcellular location">
    <subcellularLocation>
        <location evidence="1">Nucleus</location>
    </subcellularLocation>
</comment>
<organism evidence="10 11">
    <name type="scientific">Papaver nudicaule</name>
    <name type="common">Iceland poppy</name>
    <dbReference type="NCBI Taxonomy" id="74823"/>
    <lineage>
        <taxon>Eukaryota</taxon>
        <taxon>Viridiplantae</taxon>
        <taxon>Streptophyta</taxon>
        <taxon>Embryophyta</taxon>
        <taxon>Tracheophyta</taxon>
        <taxon>Spermatophyta</taxon>
        <taxon>Magnoliopsida</taxon>
        <taxon>Ranunculales</taxon>
        <taxon>Papaveraceae</taxon>
        <taxon>Papaveroideae</taxon>
        <taxon>Papaver</taxon>
    </lineage>
</organism>
<dbReference type="FunFam" id="1.10.10.60:FF:000061">
    <property type="entry name" value="Trihelix transcription factor GT-2"/>
    <property type="match status" value="1"/>
</dbReference>
<dbReference type="SMART" id="SM00717">
    <property type="entry name" value="SANT"/>
    <property type="match status" value="2"/>
</dbReference>
<feature type="region of interest" description="Disordered" evidence="8">
    <location>
        <begin position="273"/>
        <end position="293"/>
    </location>
</feature>
<dbReference type="Pfam" id="PF13837">
    <property type="entry name" value="Myb_DNA-bind_4"/>
    <property type="match status" value="2"/>
</dbReference>
<dbReference type="CDD" id="cd12203">
    <property type="entry name" value="GT1"/>
    <property type="match status" value="1"/>
</dbReference>
<keyword evidence="5" id="KW-0804">Transcription</keyword>
<name>A0AA41UY08_PAPNU</name>
<dbReference type="EMBL" id="JAJJMA010063483">
    <property type="protein sequence ID" value="MCL7027005.1"/>
    <property type="molecule type" value="Genomic_DNA"/>
</dbReference>
<dbReference type="PROSITE" id="PS50090">
    <property type="entry name" value="MYB_LIKE"/>
    <property type="match status" value="2"/>
</dbReference>
<keyword evidence="2" id="KW-0677">Repeat</keyword>
<feature type="compositionally biased region" description="Low complexity" evidence="8">
    <location>
        <begin position="364"/>
        <end position="380"/>
    </location>
</feature>
<feature type="compositionally biased region" description="Basic residues" evidence="8">
    <location>
        <begin position="153"/>
        <end position="163"/>
    </location>
</feature>
<evidence type="ECO:0000256" key="8">
    <source>
        <dbReference type="SAM" id="MobiDB-lite"/>
    </source>
</evidence>
<evidence type="ECO:0000256" key="5">
    <source>
        <dbReference type="ARBA" id="ARBA00023163"/>
    </source>
</evidence>
<feature type="compositionally biased region" description="Low complexity" evidence="8">
    <location>
        <begin position="279"/>
        <end position="291"/>
    </location>
</feature>
<feature type="compositionally biased region" description="Polar residues" evidence="8">
    <location>
        <begin position="92"/>
        <end position="102"/>
    </location>
</feature>